<organism evidence="1 2">
    <name type="scientific">Croceibacterium selenioxidans</name>
    <dbReference type="NCBI Taxonomy" id="2838833"/>
    <lineage>
        <taxon>Bacteria</taxon>
        <taxon>Pseudomonadati</taxon>
        <taxon>Pseudomonadota</taxon>
        <taxon>Alphaproteobacteria</taxon>
        <taxon>Sphingomonadales</taxon>
        <taxon>Erythrobacteraceae</taxon>
        <taxon>Croceibacterium</taxon>
    </lineage>
</organism>
<dbReference type="EMBL" id="JAHFVK010000002">
    <property type="protein sequence ID" value="MBT2135761.1"/>
    <property type="molecule type" value="Genomic_DNA"/>
</dbReference>
<protein>
    <submittedName>
        <fullName evidence="1">Uncharacterized protein</fullName>
    </submittedName>
</protein>
<dbReference type="RefSeq" id="WP_214537434.1">
    <property type="nucleotide sequence ID" value="NZ_JAHFVK010000002.1"/>
</dbReference>
<proteinExistence type="predicted"/>
<evidence type="ECO:0000313" key="1">
    <source>
        <dbReference type="EMBL" id="MBT2135761.1"/>
    </source>
</evidence>
<accession>A0ABS5W7P7</accession>
<keyword evidence="2" id="KW-1185">Reference proteome</keyword>
<gene>
    <name evidence="1" type="ORF">KK137_15590</name>
</gene>
<sequence length="95" mass="11056">MKKMHRGFAFSFWRRLPATCRIEDRAVSTSVQSQDDLVSYELGNEIRGFESGEFPDDEIAWLVLSRKFNERFPSAAGRHVELRKVIRWGRVGPRA</sequence>
<reference evidence="1 2" key="1">
    <citation type="submission" date="2021-05" db="EMBL/GenBank/DDBJ databases">
        <title>Croceibacterium sp. LX-88 genome sequence.</title>
        <authorList>
            <person name="Luo X."/>
        </authorList>
    </citation>
    <scope>NUCLEOTIDE SEQUENCE [LARGE SCALE GENOMIC DNA]</scope>
    <source>
        <strain evidence="1 2">LX-88</strain>
    </source>
</reference>
<dbReference type="Proteomes" id="UP000811255">
    <property type="component" value="Unassembled WGS sequence"/>
</dbReference>
<evidence type="ECO:0000313" key="2">
    <source>
        <dbReference type="Proteomes" id="UP000811255"/>
    </source>
</evidence>
<comment type="caution">
    <text evidence="1">The sequence shown here is derived from an EMBL/GenBank/DDBJ whole genome shotgun (WGS) entry which is preliminary data.</text>
</comment>
<name>A0ABS5W7P7_9SPHN</name>